<feature type="compositionally biased region" description="Polar residues" evidence="1">
    <location>
        <begin position="192"/>
        <end position="203"/>
    </location>
</feature>
<organism evidence="2 3">
    <name type="scientific">Pseudocohnilembus persalinus</name>
    <name type="common">Ciliate</name>
    <dbReference type="NCBI Taxonomy" id="266149"/>
    <lineage>
        <taxon>Eukaryota</taxon>
        <taxon>Sar</taxon>
        <taxon>Alveolata</taxon>
        <taxon>Ciliophora</taxon>
        <taxon>Intramacronucleata</taxon>
        <taxon>Oligohymenophorea</taxon>
        <taxon>Scuticociliatia</taxon>
        <taxon>Philasterida</taxon>
        <taxon>Pseudocohnilembidae</taxon>
        <taxon>Pseudocohnilembus</taxon>
    </lineage>
</organism>
<dbReference type="Proteomes" id="UP000054937">
    <property type="component" value="Unassembled WGS sequence"/>
</dbReference>
<feature type="region of interest" description="Disordered" evidence="1">
    <location>
        <begin position="189"/>
        <end position="222"/>
    </location>
</feature>
<name>A0A0V0QXJ0_PSEPJ</name>
<feature type="compositionally biased region" description="Low complexity" evidence="1">
    <location>
        <begin position="148"/>
        <end position="159"/>
    </location>
</feature>
<evidence type="ECO:0000313" key="2">
    <source>
        <dbReference type="EMBL" id="KRX07097.1"/>
    </source>
</evidence>
<dbReference type="AlphaFoldDB" id="A0A0V0QXJ0"/>
<evidence type="ECO:0000313" key="3">
    <source>
        <dbReference type="Proteomes" id="UP000054937"/>
    </source>
</evidence>
<dbReference type="InParanoid" id="A0A0V0QXJ0"/>
<sequence length="247" mass="27826">MSTFTFQNNFLPLFPPKLLKLQLNYSFYSIYFKILPSFYLNSKSPAQFPIIQLQFQLYFQLQPYLAQSFSYSPSSKSKTQKNKSLVKSAPPTPQFYDKHTSKLSKAFILNTQKLKHFKNSLSIPSPPPTKPIENLTKLSFNPSKHPAKSAPTPTPISTPTSTPIPKFLALISKTAKFFSPQNAFPSLPNEFSYPQRSQKSPKSTLKIRNCPKNGSNPEIALPIPNSNKTLEILFSSKSASFATNRSH</sequence>
<keyword evidence="3" id="KW-1185">Reference proteome</keyword>
<gene>
    <name evidence="2" type="ORF">PPERSA_05261</name>
</gene>
<feature type="region of interest" description="Disordered" evidence="1">
    <location>
        <begin position="119"/>
        <end position="159"/>
    </location>
</feature>
<reference evidence="2 3" key="1">
    <citation type="journal article" date="2015" name="Sci. Rep.">
        <title>Genome of the facultative scuticociliatosis pathogen Pseudocohnilembus persalinus provides insight into its virulence through horizontal gene transfer.</title>
        <authorList>
            <person name="Xiong J."/>
            <person name="Wang G."/>
            <person name="Cheng J."/>
            <person name="Tian M."/>
            <person name="Pan X."/>
            <person name="Warren A."/>
            <person name="Jiang C."/>
            <person name="Yuan D."/>
            <person name="Miao W."/>
        </authorList>
    </citation>
    <scope>NUCLEOTIDE SEQUENCE [LARGE SCALE GENOMIC DNA]</scope>
    <source>
        <strain evidence="2">36N120E</strain>
    </source>
</reference>
<evidence type="ECO:0000256" key="1">
    <source>
        <dbReference type="SAM" id="MobiDB-lite"/>
    </source>
</evidence>
<comment type="caution">
    <text evidence="2">The sequence shown here is derived from an EMBL/GenBank/DDBJ whole genome shotgun (WGS) entry which is preliminary data.</text>
</comment>
<proteinExistence type="predicted"/>
<protein>
    <submittedName>
        <fullName evidence="2">Uncharacterized protein</fullName>
    </submittedName>
</protein>
<dbReference type="EMBL" id="LDAU01000088">
    <property type="protein sequence ID" value="KRX07097.1"/>
    <property type="molecule type" value="Genomic_DNA"/>
</dbReference>
<accession>A0A0V0QXJ0</accession>